<dbReference type="Gene3D" id="3.30.457.10">
    <property type="entry name" value="Copper amine oxidase-like, N-terminal domain"/>
    <property type="match status" value="1"/>
</dbReference>
<dbReference type="Gene3D" id="2.40.10.120">
    <property type="match status" value="1"/>
</dbReference>
<keyword evidence="1" id="KW-0378">Hydrolase</keyword>
<keyword evidence="1" id="KW-0645">Protease</keyword>
<dbReference type="PANTHER" id="PTHR22939:SF129">
    <property type="entry name" value="SERINE PROTEASE HTRA2, MITOCHONDRIAL"/>
    <property type="match status" value="1"/>
</dbReference>
<dbReference type="Pfam" id="PF07833">
    <property type="entry name" value="Cu_amine_oxidN1"/>
    <property type="match status" value="1"/>
</dbReference>
<dbReference type="EMBL" id="JACXIZ010000010">
    <property type="protein sequence ID" value="MBD2844275.1"/>
    <property type="molecule type" value="Genomic_DNA"/>
</dbReference>
<organism evidence="4 5">
    <name type="scientific">Paenibacillus sabuli</name>
    <dbReference type="NCBI Taxonomy" id="2772509"/>
    <lineage>
        <taxon>Bacteria</taxon>
        <taxon>Bacillati</taxon>
        <taxon>Bacillota</taxon>
        <taxon>Bacilli</taxon>
        <taxon>Bacillales</taxon>
        <taxon>Paenibacillaceae</taxon>
        <taxon>Paenibacillus</taxon>
    </lineage>
</organism>
<dbReference type="SUPFAM" id="SSF50494">
    <property type="entry name" value="Trypsin-like serine proteases"/>
    <property type="match status" value="1"/>
</dbReference>
<accession>A0A927GQV4</accession>
<evidence type="ECO:0000256" key="2">
    <source>
        <dbReference type="SAM" id="SignalP"/>
    </source>
</evidence>
<dbReference type="PRINTS" id="PR00834">
    <property type="entry name" value="PROTEASES2C"/>
</dbReference>
<dbReference type="Pfam" id="PF13365">
    <property type="entry name" value="Trypsin_2"/>
    <property type="match status" value="1"/>
</dbReference>
<proteinExistence type="predicted"/>
<dbReference type="RefSeq" id="WP_190914810.1">
    <property type="nucleotide sequence ID" value="NZ_JACXIZ010000010.1"/>
</dbReference>
<evidence type="ECO:0000259" key="3">
    <source>
        <dbReference type="Pfam" id="PF07833"/>
    </source>
</evidence>
<dbReference type="InterPro" id="IPR009003">
    <property type="entry name" value="Peptidase_S1_PA"/>
</dbReference>
<dbReference type="SUPFAM" id="SSF55383">
    <property type="entry name" value="Copper amine oxidase, domain N"/>
    <property type="match status" value="1"/>
</dbReference>
<keyword evidence="1" id="KW-0720">Serine protease</keyword>
<dbReference type="AlphaFoldDB" id="A0A927GQV4"/>
<dbReference type="InterPro" id="IPR001940">
    <property type="entry name" value="Peptidase_S1C"/>
</dbReference>
<feature type="chain" id="PRO_5039183224" evidence="2">
    <location>
        <begin position="27"/>
        <end position="499"/>
    </location>
</feature>
<evidence type="ECO:0000313" key="4">
    <source>
        <dbReference type="EMBL" id="MBD2844275.1"/>
    </source>
</evidence>
<dbReference type="GO" id="GO:0006508">
    <property type="term" value="P:proteolysis"/>
    <property type="evidence" value="ECO:0007669"/>
    <property type="project" value="InterPro"/>
</dbReference>
<sequence length="499" mass="53805">MKKATYWLSLSLLATLLALSPLTGYGAQTAAAASSTAQSAITVYLDEEPLALDPAPVLRANTTLVPMRPIFEALGAGITWVQQTQTVIAGKDGRIISIKVGAGQAVVDGQSVELVTPAILIDGATMVPLRFVATVLGAEVRFAKESGEVHITSADAQWEEEYGEWEAPMALTASDIVAYNDDKVVMIETDRAQGSGVVIDEDLILTNYHVMADAASGTVYLWDGTAIEIAGITAYNEATDIAFVRTAEPLELEPVTVGTTYELYKGDSIVAIGSPLGLQNTVSQGLISNFYYDEEIEYLQFNAPIDHGSSGGALFDENGFLVGITTSKIEGTSAAINFAVSSLSFWEDLEMLDEPSFIASDLPDSLAEAELDEIEELMAAHFGTIYSSDGAAELGEWAASREGGWLVLRAELDPWFYTVYAESSASDMRLWALDTLSELQRMLPDQPIRLLVDYAETFDERPQGLDADEASLDGGKWQVRYPVIDAQAIGDKLHIDLRG</sequence>
<feature type="signal peptide" evidence="2">
    <location>
        <begin position="1"/>
        <end position="26"/>
    </location>
</feature>
<dbReference type="Proteomes" id="UP000621560">
    <property type="component" value="Unassembled WGS sequence"/>
</dbReference>
<name>A0A927GQV4_9BACL</name>
<dbReference type="GO" id="GO:0004252">
    <property type="term" value="F:serine-type endopeptidase activity"/>
    <property type="evidence" value="ECO:0007669"/>
    <property type="project" value="InterPro"/>
</dbReference>
<evidence type="ECO:0000256" key="1">
    <source>
        <dbReference type="ARBA" id="ARBA00022825"/>
    </source>
</evidence>
<dbReference type="InterPro" id="IPR036582">
    <property type="entry name" value="Mao_N_sf"/>
</dbReference>
<protein>
    <submittedName>
        <fullName evidence="4">Trypsin-like peptidase domain-containing protein</fullName>
    </submittedName>
</protein>
<dbReference type="PANTHER" id="PTHR22939">
    <property type="entry name" value="SERINE PROTEASE FAMILY S1C HTRA-RELATED"/>
    <property type="match status" value="1"/>
</dbReference>
<evidence type="ECO:0000313" key="5">
    <source>
        <dbReference type="Proteomes" id="UP000621560"/>
    </source>
</evidence>
<keyword evidence="5" id="KW-1185">Reference proteome</keyword>
<reference evidence="4" key="1">
    <citation type="submission" date="2020-09" db="EMBL/GenBank/DDBJ databases">
        <title>A novel bacterium of genus Paenibacillus, isolated from South China Sea.</title>
        <authorList>
            <person name="Huang H."/>
            <person name="Mo K."/>
            <person name="Hu Y."/>
        </authorList>
    </citation>
    <scope>NUCLEOTIDE SEQUENCE</scope>
    <source>
        <strain evidence="4">IB182496</strain>
    </source>
</reference>
<dbReference type="InterPro" id="IPR012854">
    <property type="entry name" value="Cu_amine_oxidase-like_N"/>
</dbReference>
<gene>
    <name evidence="4" type="ORF">IDH44_03665</name>
</gene>
<keyword evidence="2" id="KW-0732">Signal</keyword>
<feature type="domain" description="Copper amine oxidase-like N-terminal" evidence="3">
    <location>
        <begin position="45"/>
        <end position="151"/>
    </location>
</feature>
<comment type="caution">
    <text evidence="4">The sequence shown here is derived from an EMBL/GenBank/DDBJ whole genome shotgun (WGS) entry which is preliminary data.</text>
</comment>